<name>A0A7M4CBH9_9VIRU</name>
<reference evidence="1" key="1">
    <citation type="submission" date="2020-07" db="EMBL/GenBank/DDBJ databases">
        <title>Diversity of sea star-associated densoviruses and transcribed endogenized viral elements of densovirus origin.</title>
        <authorList>
            <person name="Jackson E.W."/>
            <person name="Hewson I."/>
        </authorList>
    </citation>
    <scope>NUCLEOTIDE SEQUENCE</scope>
</reference>
<evidence type="ECO:0000313" key="1">
    <source>
        <dbReference type="EMBL" id="QOD39457.1"/>
    </source>
</evidence>
<protein>
    <submittedName>
        <fullName evidence="1">NS3</fullName>
    </submittedName>
</protein>
<proteinExistence type="predicted"/>
<gene>
    <name evidence="1" type="primary">NS3</name>
</gene>
<organism evidence="1">
    <name type="scientific">uncultured densovirus</name>
    <dbReference type="NCBI Taxonomy" id="748192"/>
    <lineage>
        <taxon>Viruses</taxon>
        <taxon>Monodnaviria</taxon>
        <taxon>Shotokuvirae</taxon>
        <taxon>Cossaviricota</taxon>
        <taxon>Quintoviricetes</taxon>
        <taxon>Piccovirales</taxon>
        <taxon>Parvoviridae</taxon>
        <taxon>Densovirinae</taxon>
        <taxon>environmental samples</taxon>
    </lineage>
</organism>
<dbReference type="EMBL" id="MT733015">
    <property type="protein sequence ID" value="QOD39457.1"/>
    <property type="molecule type" value="Genomic_DNA"/>
</dbReference>
<sequence>MNCVYGYQECCCSKCHNCGLCTSGTQVHRQCIADTLMKQIMDGEDVLPELYCGMDDSMPDTSDEEEESVCHDQAEEIISYEANGLHRQVYMYETVKTDVDVVSPMLRKRYPNKDFSSDYFQGIYLHKYLTGEVQRGEFFVMANQWAGSIINMNDHEPIRMRKGVIVAKGRVAHQECIDSAFGLSSGMTKGILTVGARDRCEFIDAISQDCRYYFCKICTNFIFDEVSYYSDEAFALPSAFDWPTCSHLECSVEYEETDGGTYSTLMTQYNIAIVSPQEPPRKKQRTT</sequence>
<accession>A0A7M4CBH9</accession>